<keyword evidence="1" id="KW-1133">Transmembrane helix</keyword>
<dbReference type="SUPFAM" id="SSF54211">
    <property type="entry name" value="Ribosomal protein S5 domain 2-like"/>
    <property type="match status" value="1"/>
</dbReference>
<sequence>MMYGYGITMNTSVPLPPPELQTGSHVDVQNTVPSKEQRRLWWALPLLTVGWISLVAVITASLISVRLWELAPGSVEQVASRLSFDKKALSQVTRYPAESSVMFVTAYGGQLTALDALVGALDPDVDVQTFKERFGESTPGVQQQIGFQSMTSAKQIAEYVAYTRLGLDASFTLGAIVVNELVCLETPVALSACKQLGVGDTITALNGEPTETLAELAPLMVGKKEGEIVTLTVTPHKTSTSIERRVQLIVSPDDPNRVIIGFVPADTRTVDLPFEVGIDTDQIGGPSAGLAFTLALLDELTPGDLMGGKKVVATGTISEDETVGAIGALQQKAVAVKAIGADIFIIPASQSDEEIAAARRVAGSKVKVIPVNDLAEALAALESLGGSGLTNATISL</sequence>
<dbReference type="GO" id="GO:0006508">
    <property type="term" value="P:proteolysis"/>
    <property type="evidence" value="ECO:0007669"/>
    <property type="project" value="InterPro"/>
</dbReference>
<dbReference type="Pfam" id="PF05362">
    <property type="entry name" value="Lon_C"/>
    <property type="match status" value="1"/>
</dbReference>
<name>A0A6J6KBU4_9ZZZZ</name>
<evidence type="ECO:0000313" key="3">
    <source>
        <dbReference type="EMBL" id="CAB4646498.1"/>
    </source>
</evidence>
<evidence type="ECO:0000259" key="2">
    <source>
        <dbReference type="Pfam" id="PF05362"/>
    </source>
</evidence>
<evidence type="ECO:0000256" key="1">
    <source>
        <dbReference type="SAM" id="Phobius"/>
    </source>
</evidence>
<organism evidence="3">
    <name type="scientific">freshwater metagenome</name>
    <dbReference type="NCBI Taxonomy" id="449393"/>
    <lineage>
        <taxon>unclassified sequences</taxon>
        <taxon>metagenomes</taxon>
        <taxon>ecological metagenomes</taxon>
    </lineage>
</organism>
<feature type="domain" description="Lon proteolytic" evidence="2">
    <location>
        <begin position="285"/>
        <end position="379"/>
    </location>
</feature>
<dbReference type="InterPro" id="IPR008269">
    <property type="entry name" value="Lon_proteolytic"/>
</dbReference>
<dbReference type="InterPro" id="IPR014721">
    <property type="entry name" value="Ribsml_uS5_D2-typ_fold_subgr"/>
</dbReference>
<dbReference type="GO" id="GO:0004176">
    <property type="term" value="F:ATP-dependent peptidase activity"/>
    <property type="evidence" value="ECO:0007669"/>
    <property type="project" value="InterPro"/>
</dbReference>
<dbReference type="InterPro" id="IPR036034">
    <property type="entry name" value="PDZ_sf"/>
</dbReference>
<dbReference type="InterPro" id="IPR020568">
    <property type="entry name" value="Ribosomal_Su5_D2-typ_SF"/>
</dbReference>
<dbReference type="Gene3D" id="3.30.230.10">
    <property type="match status" value="1"/>
</dbReference>
<gene>
    <name evidence="3" type="ORF">UFOPK2166_00565</name>
</gene>
<dbReference type="SUPFAM" id="SSF50156">
    <property type="entry name" value="PDZ domain-like"/>
    <property type="match status" value="1"/>
</dbReference>
<dbReference type="EMBL" id="CAEZWB010000056">
    <property type="protein sequence ID" value="CAB4646498.1"/>
    <property type="molecule type" value="Genomic_DNA"/>
</dbReference>
<feature type="transmembrane region" description="Helical" evidence="1">
    <location>
        <begin position="40"/>
        <end position="63"/>
    </location>
</feature>
<reference evidence="3" key="1">
    <citation type="submission" date="2020-05" db="EMBL/GenBank/DDBJ databases">
        <authorList>
            <person name="Chiriac C."/>
            <person name="Salcher M."/>
            <person name="Ghai R."/>
            <person name="Kavagutti S V."/>
        </authorList>
    </citation>
    <scope>NUCLEOTIDE SEQUENCE</scope>
</reference>
<dbReference type="GO" id="GO:0004252">
    <property type="term" value="F:serine-type endopeptidase activity"/>
    <property type="evidence" value="ECO:0007669"/>
    <property type="project" value="InterPro"/>
</dbReference>
<dbReference type="AlphaFoldDB" id="A0A6J6KBU4"/>
<proteinExistence type="predicted"/>
<keyword evidence="1" id="KW-0812">Transmembrane</keyword>
<dbReference type="Gene3D" id="2.30.42.10">
    <property type="match status" value="1"/>
</dbReference>
<protein>
    <submittedName>
        <fullName evidence="3">Unannotated protein</fullName>
    </submittedName>
</protein>
<accession>A0A6J6KBU4</accession>
<keyword evidence="1" id="KW-0472">Membrane</keyword>